<dbReference type="SUPFAM" id="SSF47336">
    <property type="entry name" value="ACP-like"/>
    <property type="match status" value="1"/>
</dbReference>
<comment type="caution">
    <text evidence="2">The sequence shown here is derived from an EMBL/GenBank/DDBJ whole genome shotgun (WGS) entry which is preliminary data.</text>
</comment>
<proteinExistence type="predicted"/>
<dbReference type="Proteomes" id="UP000198287">
    <property type="component" value="Unassembled WGS sequence"/>
</dbReference>
<dbReference type="Pfam" id="PF00550">
    <property type="entry name" value="PP-binding"/>
    <property type="match status" value="1"/>
</dbReference>
<name>A0A226DI75_FOLCA</name>
<keyword evidence="3" id="KW-1185">Reference proteome</keyword>
<evidence type="ECO:0000259" key="1">
    <source>
        <dbReference type="PROSITE" id="PS50075"/>
    </source>
</evidence>
<dbReference type="EMBL" id="LNIX01000019">
    <property type="protein sequence ID" value="OXA44534.1"/>
    <property type="molecule type" value="Genomic_DNA"/>
</dbReference>
<evidence type="ECO:0000313" key="3">
    <source>
        <dbReference type="Proteomes" id="UP000198287"/>
    </source>
</evidence>
<reference evidence="2 3" key="1">
    <citation type="submission" date="2015-12" db="EMBL/GenBank/DDBJ databases">
        <title>The genome of Folsomia candida.</title>
        <authorList>
            <person name="Faddeeva A."/>
            <person name="Derks M.F."/>
            <person name="Anvar Y."/>
            <person name="Smit S."/>
            <person name="Van Straalen N."/>
            <person name="Roelofs D."/>
        </authorList>
    </citation>
    <scope>NUCLEOTIDE SEQUENCE [LARGE SCALE GENOMIC DNA]</scope>
    <source>
        <strain evidence="2 3">VU population</strain>
        <tissue evidence="2">Whole body</tissue>
    </source>
</reference>
<accession>A0A226DI75</accession>
<dbReference type="Gene3D" id="1.10.1200.10">
    <property type="entry name" value="ACP-like"/>
    <property type="match status" value="1"/>
</dbReference>
<dbReference type="InterPro" id="IPR036736">
    <property type="entry name" value="ACP-like_sf"/>
</dbReference>
<dbReference type="OrthoDB" id="448946at2759"/>
<evidence type="ECO:0000313" key="2">
    <source>
        <dbReference type="EMBL" id="OXA44534.1"/>
    </source>
</evidence>
<sequence length="179" mass="20111">MSPQIFATMQLRNYRVNFLTILLLVGTLSSGKLVRKKHVGKEKIPQWRIEQQISGLGKIVFRNGRTFKNLGDSIRKEETKLTVFHIAPHAREITAHPKNAARIIHLIATIIGQILGAPLAIIRANASLVDDLGADSLAVHKILFALREKFECDGPIEDSDEFKFVKDVINYVEAKCSKR</sequence>
<dbReference type="AlphaFoldDB" id="A0A226DI75"/>
<protein>
    <submittedName>
        <fullName evidence="2">Acyl carrier protein</fullName>
    </submittedName>
</protein>
<feature type="domain" description="Carrier" evidence="1">
    <location>
        <begin position="98"/>
        <end position="176"/>
    </location>
</feature>
<dbReference type="PROSITE" id="PS50075">
    <property type="entry name" value="CARRIER"/>
    <property type="match status" value="1"/>
</dbReference>
<organism evidence="2 3">
    <name type="scientific">Folsomia candida</name>
    <name type="common">Springtail</name>
    <dbReference type="NCBI Taxonomy" id="158441"/>
    <lineage>
        <taxon>Eukaryota</taxon>
        <taxon>Metazoa</taxon>
        <taxon>Ecdysozoa</taxon>
        <taxon>Arthropoda</taxon>
        <taxon>Hexapoda</taxon>
        <taxon>Collembola</taxon>
        <taxon>Entomobryomorpha</taxon>
        <taxon>Isotomoidea</taxon>
        <taxon>Isotomidae</taxon>
        <taxon>Proisotominae</taxon>
        <taxon>Folsomia</taxon>
    </lineage>
</organism>
<gene>
    <name evidence="2" type="ORF">Fcan01_20988</name>
</gene>
<dbReference type="InterPro" id="IPR009081">
    <property type="entry name" value="PP-bd_ACP"/>
</dbReference>